<reference evidence="2" key="2">
    <citation type="submission" date="2020-10" db="UniProtKB">
        <authorList>
            <consortium name="WormBaseParasite"/>
        </authorList>
    </citation>
    <scope>IDENTIFICATION</scope>
</reference>
<sequence>MRGHSAQNAKQMLAAVSDARSQKCAPKGWITAGPNTLQKLHRVPPFDKPSTPSYVKSPKISTEYPIDQPSAAPAFDSASMTELNILETTGNCQYPWILHHIHSASPPALLI</sequence>
<dbReference type="Proteomes" id="UP000492821">
    <property type="component" value="Unassembled WGS sequence"/>
</dbReference>
<dbReference type="AlphaFoldDB" id="A0A7E4V3T4"/>
<evidence type="ECO:0000313" key="1">
    <source>
        <dbReference type="Proteomes" id="UP000492821"/>
    </source>
</evidence>
<accession>A0A7E4V3T4</accession>
<reference evidence="1" key="1">
    <citation type="journal article" date="2013" name="Genetics">
        <title>The draft genome and transcriptome of Panagrellus redivivus are shaped by the harsh demands of a free-living lifestyle.</title>
        <authorList>
            <person name="Srinivasan J."/>
            <person name="Dillman A.R."/>
            <person name="Macchietto M.G."/>
            <person name="Heikkinen L."/>
            <person name="Lakso M."/>
            <person name="Fracchia K.M."/>
            <person name="Antoshechkin I."/>
            <person name="Mortazavi A."/>
            <person name="Wong G."/>
            <person name="Sternberg P.W."/>
        </authorList>
    </citation>
    <scope>NUCLEOTIDE SEQUENCE [LARGE SCALE GENOMIC DNA]</scope>
    <source>
        <strain evidence="1">MT8872</strain>
    </source>
</reference>
<proteinExistence type="predicted"/>
<keyword evidence="1" id="KW-1185">Reference proteome</keyword>
<evidence type="ECO:0000313" key="2">
    <source>
        <dbReference type="WBParaSite" id="Pan_g1576.t1"/>
    </source>
</evidence>
<organism evidence="1 2">
    <name type="scientific">Panagrellus redivivus</name>
    <name type="common">Microworm</name>
    <dbReference type="NCBI Taxonomy" id="6233"/>
    <lineage>
        <taxon>Eukaryota</taxon>
        <taxon>Metazoa</taxon>
        <taxon>Ecdysozoa</taxon>
        <taxon>Nematoda</taxon>
        <taxon>Chromadorea</taxon>
        <taxon>Rhabditida</taxon>
        <taxon>Tylenchina</taxon>
        <taxon>Panagrolaimomorpha</taxon>
        <taxon>Panagrolaimoidea</taxon>
        <taxon>Panagrolaimidae</taxon>
        <taxon>Panagrellus</taxon>
    </lineage>
</organism>
<protein>
    <submittedName>
        <fullName evidence="2">Gag protein</fullName>
    </submittedName>
</protein>
<name>A0A7E4V3T4_PANRE</name>
<dbReference type="WBParaSite" id="Pan_g1576.t1">
    <property type="protein sequence ID" value="Pan_g1576.t1"/>
    <property type="gene ID" value="Pan_g1576"/>
</dbReference>